<sequence>RGTYDVIENEGTVEICAVLTGGVLSTDTEITLQARDNTARFRSDYSTRGVRPTLPAFSNRTCGRFNIINDTISEPLFENFTVLITGISPENSELTIDQTLSFIRIQDDDLAVIGFERDTYSFLENAGTTMVVTVVLSNEVVRPFTVRVVGDPGPMTPGNSGTPVNQVLGFAANDNSSANLRQIVPVTIVDDSISGEAVQTYPLNFTDVPQGITIGSFRSTNIVIIDDDESVVRIVDGDKTVLESDGSSVITVVLTGANSDIVSVDVLNSTSGVVGTATFLSSQDVTTQTFNITVNYLDDSVALEPNEIFTYTLGNLRGEARIGMSNTSTHTLVDDDRLTVQFNERMYTFNEPDGAVSIAVNISNPIAQGFTISTGRIIQTQPFVIRSGPSFSDPLVFTPTGPMTINVNGIVTDDIIALEDVEIYRVQLSNLNISSPYVTVGAPTNVRVISED</sequence>
<evidence type="ECO:0000256" key="4">
    <source>
        <dbReference type="ARBA" id="ARBA00023065"/>
    </source>
</evidence>
<evidence type="ECO:0000256" key="3">
    <source>
        <dbReference type="ARBA" id="ARBA00022837"/>
    </source>
</evidence>
<evidence type="ECO:0000256" key="2">
    <source>
        <dbReference type="ARBA" id="ARBA00022737"/>
    </source>
</evidence>
<keyword evidence="1" id="KW-0732">Signal</keyword>
<dbReference type="InterPro" id="IPR003644">
    <property type="entry name" value="Calx_beta"/>
</dbReference>
<evidence type="ECO:0000256" key="1">
    <source>
        <dbReference type="ARBA" id="ARBA00022729"/>
    </source>
</evidence>
<dbReference type="PANTHER" id="PTHR11878:SF65">
    <property type="entry name" value="NA_CA-EXCHANGE PROTEIN, ISOFORM G"/>
    <property type="match status" value="1"/>
</dbReference>
<dbReference type="GO" id="GO:0016020">
    <property type="term" value="C:membrane"/>
    <property type="evidence" value="ECO:0007669"/>
    <property type="project" value="InterPro"/>
</dbReference>
<dbReference type="InterPro" id="IPR051171">
    <property type="entry name" value="CaCA"/>
</dbReference>
<protein>
    <recommendedName>
        <fullName evidence="5">Calx-beta domain-containing protein</fullName>
    </recommendedName>
</protein>
<dbReference type="OrthoDB" id="418484at2759"/>
<dbReference type="AlphaFoldDB" id="A0A1X7STV4"/>
<dbReference type="STRING" id="400682.A0A1X7STV4"/>
<dbReference type="InterPro" id="IPR038081">
    <property type="entry name" value="CalX-like_sf"/>
</dbReference>
<dbReference type="Pfam" id="PF03160">
    <property type="entry name" value="Calx-beta"/>
    <property type="match status" value="2"/>
</dbReference>
<dbReference type="EnsemblMetazoa" id="Aqu2.1.05567_001">
    <property type="protein sequence ID" value="Aqu2.1.05567_001"/>
    <property type="gene ID" value="Aqu2.1.05567"/>
</dbReference>
<feature type="domain" description="Calx-beta" evidence="5">
    <location>
        <begin position="3"/>
        <end position="109"/>
    </location>
</feature>
<dbReference type="GO" id="GO:0007154">
    <property type="term" value="P:cell communication"/>
    <property type="evidence" value="ECO:0007669"/>
    <property type="project" value="InterPro"/>
</dbReference>
<proteinExistence type="predicted"/>
<dbReference type="GO" id="GO:0030001">
    <property type="term" value="P:metal ion transport"/>
    <property type="evidence" value="ECO:0007669"/>
    <property type="project" value="TreeGrafter"/>
</dbReference>
<keyword evidence="4" id="KW-0406">Ion transport</keyword>
<dbReference type="InParanoid" id="A0A1X7STV4"/>
<keyword evidence="4" id="KW-0813">Transport</keyword>
<feature type="domain" description="Calx-beta" evidence="5">
    <location>
        <begin position="226"/>
        <end position="336"/>
    </location>
</feature>
<accession>A0A1X7STV4</accession>
<keyword evidence="3" id="KW-0106">Calcium</keyword>
<evidence type="ECO:0000259" key="5">
    <source>
        <dbReference type="Pfam" id="PF03160"/>
    </source>
</evidence>
<dbReference type="SUPFAM" id="SSF141072">
    <property type="entry name" value="CalX-like"/>
    <property type="match status" value="3"/>
</dbReference>
<dbReference type="PANTHER" id="PTHR11878">
    <property type="entry name" value="SODIUM/CALCIUM EXCHANGER"/>
    <property type="match status" value="1"/>
</dbReference>
<dbReference type="Gene3D" id="2.60.40.2030">
    <property type="match status" value="3"/>
</dbReference>
<name>A0A1X7STV4_AMPQE</name>
<organism evidence="6">
    <name type="scientific">Amphimedon queenslandica</name>
    <name type="common">Sponge</name>
    <dbReference type="NCBI Taxonomy" id="400682"/>
    <lineage>
        <taxon>Eukaryota</taxon>
        <taxon>Metazoa</taxon>
        <taxon>Porifera</taxon>
        <taxon>Demospongiae</taxon>
        <taxon>Heteroscleromorpha</taxon>
        <taxon>Haplosclerida</taxon>
        <taxon>Niphatidae</taxon>
        <taxon>Amphimedon</taxon>
    </lineage>
</organism>
<keyword evidence="2" id="KW-0677">Repeat</keyword>
<reference evidence="6" key="1">
    <citation type="submission" date="2017-05" db="UniProtKB">
        <authorList>
            <consortium name="EnsemblMetazoa"/>
        </authorList>
    </citation>
    <scope>IDENTIFICATION</scope>
</reference>
<evidence type="ECO:0000313" key="6">
    <source>
        <dbReference type="EnsemblMetazoa" id="Aqu2.1.05567_001"/>
    </source>
</evidence>